<feature type="region of interest" description="Disordered" evidence="1">
    <location>
        <begin position="38"/>
        <end position="96"/>
    </location>
</feature>
<dbReference type="InterPro" id="IPR008727">
    <property type="entry name" value="PAAR_motif"/>
</dbReference>
<dbReference type="Gene3D" id="2.60.200.60">
    <property type="match status" value="1"/>
</dbReference>
<dbReference type="CDD" id="cd14737">
    <property type="entry name" value="PAAR_1"/>
    <property type="match status" value="1"/>
</dbReference>
<dbReference type="Proteomes" id="UP000596123">
    <property type="component" value="Segment"/>
</dbReference>
<evidence type="ECO:0000256" key="1">
    <source>
        <dbReference type="SAM" id="MobiDB-lite"/>
    </source>
</evidence>
<accession>A0A7T8IVM1</accession>
<organism evidence="2 3">
    <name type="scientific">Erwinia phage pEa_SNUABM_5</name>
    <dbReference type="NCBI Taxonomy" id="2797313"/>
    <lineage>
        <taxon>Viruses</taxon>
        <taxon>Duplodnaviria</taxon>
        <taxon>Heunggongvirae</taxon>
        <taxon>Uroviricota</taxon>
        <taxon>Caudoviricetes</taxon>
        <taxon>Rivsvirus</taxon>
        <taxon>Rivsvirus SNUABM5</taxon>
    </lineage>
</organism>
<evidence type="ECO:0000313" key="2">
    <source>
        <dbReference type="EMBL" id="QQO90255.1"/>
    </source>
</evidence>
<evidence type="ECO:0000313" key="3">
    <source>
        <dbReference type="Proteomes" id="UP000596123"/>
    </source>
</evidence>
<protein>
    <submittedName>
        <fullName evidence="2">Putative baseplate puncturing device</fullName>
    </submittedName>
</protein>
<dbReference type="EMBL" id="MW366843">
    <property type="protein sequence ID" value="QQO90255.1"/>
    <property type="molecule type" value="Genomic_DNA"/>
</dbReference>
<sequence length="96" mass="9875">MGKPAIRLGADKSTGHQGFSPVVAVAASGNVFINGKGSVRTGDPYQPHSAPKKPPHVGRAIGRGKVRVNGKQAQRAGDPNTCQDTASNGSKNVRFG</sequence>
<keyword evidence="3" id="KW-1185">Reference proteome</keyword>
<gene>
    <name evidence="2" type="ORF">pEaSNUABM5_00113</name>
</gene>
<proteinExistence type="predicted"/>
<name>A0A7T8IVM1_9CAUD</name>
<feature type="compositionally biased region" description="Basic residues" evidence="1">
    <location>
        <begin position="50"/>
        <end position="68"/>
    </location>
</feature>
<feature type="compositionally biased region" description="Polar residues" evidence="1">
    <location>
        <begin position="80"/>
        <end position="96"/>
    </location>
</feature>
<reference evidence="2 3" key="1">
    <citation type="submission" date="2020-12" db="EMBL/GenBank/DDBJ databases">
        <title>Complete genome sequence of Erwinia phage pEa_SNUABM_5.</title>
        <authorList>
            <person name="Kim S.G."/>
            <person name="Lee S.B."/>
            <person name="Kwon J."/>
            <person name="Park S.C."/>
        </authorList>
    </citation>
    <scope>NUCLEOTIDE SEQUENCE [LARGE SCALE GENOMIC DNA]</scope>
</reference>
<dbReference type="Pfam" id="PF05488">
    <property type="entry name" value="PAAR_motif"/>
    <property type="match status" value="1"/>
</dbReference>